<keyword evidence="3" id="KW-1185">Reference proteome</keyword>
<dbReference type="Proteomes" id="UP000267029">
    <property type="component" value="Unassembled WGS sequence"/>
</dbReference>
<dbReference type="STRING" id="53468.A0A3P6I9A5"/>
<sequence length="181" mass="21268">MITENEDTEKEHGRGHKAADFLDSLHDDLMMLEAELEDQLDENIKAFEQTITTHVDQFIQTVEENMATCRKEEDKYFERISSHLFHLLDKVPLEDMVVEVTPELREMFKDKDSLTDILADCHAAHINAFDSVADVIRHQAKSWLSELLENLQKTHVEDRRRTRIMEIICFVENQKEELDNI</sequence>
<evidence type="ECO:0000256" key="1">
    <source>
        <dbReference type="SAM" id="Coils"/>
    </source>
</evidence>
<gene>
    <name evidence="2" type="ORF">MCOS_LOCUS8656</name>
</gene>
<dbReference type="AlphaFoldDB" id="A0A3P6I9A5"/>
<dbReference type="OrthoDB" id="27917at2759"/>
<name>A0A3P6I9A5_MESCO</name>
<dbReference type="EMBL" id="UXSR01005550">
    <property type="protein sequence ID" value="VDD82653.1"/>
    <property type="molecule type" value="Genomic_DNA"/>
</dbReference>
<evidence type="ECO:0000313" key="2">
    <source>
        <dbReference type="EMBL" id="VDD82653.1"/>
    </source>
</evidence>
<reference evidence="2 3" key="1">
    <citation type="submission" date="2018-10" db="EMBL/GenBank/DDBJ databases">
        <authorList>
            <consortium name="Pathogen Informatics"/>
        </authorList>
    </citation>
    <scope>NUCLEOTIDE SEQUENCE [LARGE SCALE GENOMIC DNA]</scope>
</reference>
<protein>
    <submittedName>
        <fullName evidence="2">Uncharacterized protein</fullName>
    </submittedName>
</protein>
<dbReference type="SUPFAM" id="SSF58113">
    <property type="entry name" value="Apolipoprotein A-I"/>
    <property type="match status" value="1"/>
</dbReference>
<proteinExistence type="predicted"/>
<organism evidence="2 3">
    <name type="scientific">Mesocestoides corti</name>
    <name type="common">Flatworm</name>
    <dbReference type="NCBI Taxonomy" id="53468"/>
    <lineage>
        <taxon>Eukaryota</taxon>
        <taxon>Metazoa</taxon>
        <taxon>Spiralia</taxon>
        <taxon>Lophotrochozoa</taxon>
        <taxon>Platyhelminthes</taxon>
        <taxon>Cestoda</taxon>
        <taxon>Eucestoda</taxon>
        <taxon>Cyclophyllidea</taxon>
        <taxon>Mesocestoididae</taxon>
        <taxon>Mesocestoides</taxon>
    </lineage>
</organism>
<feature type="coiled-coil region" evidence="1">
    <location>
        <begin position="22"/>
        <end position="49"/>
    </location>
</feature>
<accession>A0A3P6I9A5</accession>
<evidence type="ECO:0000313" key="3">
    <source>
        <dbReference type="Proteomes" id="UP000267029"/>
    </source>
</evidence>
<keyword evidence="1" id="KW-0175">Coiled coil</keyword>